<evidence type="ECO:0008006" key="4">
    <source>
        <dbReference type="Google" id="ProtNLM"/>
    </source>
</evidence>
<dbReference type="OrthoDB" id="441210at2759"/>
<dbReference type="AlphaFoldDB" id="A0A915YTW0"/>
<accession>A0A915YTW0</accession>
<name>A0A915YTW0_9GLOM</name>
<sequence length="335" mass="37999">MEADLRFDCANNSFSSALVCPACETSLTENDDIVFTDLNPSEDYKSSVLSGLRPDLVVEICSRALSFWTYQTTQEACFQEMLYKNLEEKYTQLEKQVQGVMRDAQSEITSLRAKLQALQKDMELEKRKTHDLAEQLQEKSRQFSKLQIMYDKLKRRTLVPAMQQTVQNNTTSNVGACNPISGGMSARQDGVSNQSGMARLYNENIMTNNRAPANQQQWNTTNNQENDYYDPYTLHRAQPSSTQDYHSVREQTLAIGMNNNYNTRLGGVGRRMMDGNEMNAFQSKGINKQINSVISNIYDKFLIIQSLLHVKGPFTQTRTPFAMASNQGVRTRGIG</sequence>
<dbReference type="GO" id="GO:0007131">
    <property type="term" value="P:reciprocal meiotic recombination"/>
    <property type="evidence" value="ECO:0007669"/>
    <property type="project" value="InterPro"/>
</dbReference>
<proteinExistence type="predicted"/>
<organism evidence="2 3">
    <name type="scientific">Rhizophagus irregularis</name>
    <dbReference type="NCBI Taxonomy" id="588596"/>
    <lineage>
        <taxon>Eukaryota</taxon>
        <taxon>Fungi</taxon>
        <taxon>Fungi incertae sedis</taxon>
        <taxon>Mucoromycota</taxon>
        <taxon>Glomeromycotina</taxon>
        <taxon>Glomeromycetes</taxon>
        <taxon>Glomerales</taxon>
        <taxon>Glomeraceae</taxon>
        <taxon>Rhizophagus</taxon>
    </lineage>
</organism>
<gene>
    <name evidence="2" type="ORF">CHRIB12_LOCUS2844</name>
</gene>
<dbReference type="PANTHER" id="PTHR14305">
    <property type="entry name" value="E3 UBIQUITIN-PROTEIN LIGASE CCNB1IP1"/>
    <property type="match status" value="1"/>
</dbReference>
<dbReference type="VEuPathDB" id="FungiDB:RhiirFUN_006985"/>
<dbReference type="EMBL" id="CAGKOT010000004">
    <property type="protein sequence ID" value="CAB5330025.1"/>
    <property type="molecule type" value="Genomic_DNA"/>
</dbReference>
<dbReference type="GO" id="GO:0061630">
    <property type="term" value="F:ubiquitin protein ligase activity"/>
    <property type="evidence" value="ECO:0007669"/>
    <property type="project" value="InterPro"/>
</dbReference>
<dbReference type="Proteomes" id="UP000684084">
    <property type="component" value="Unassembled WGS sequence"/>
</dbReference>
<reference evidence="2" key="1">
    <citation type="submission" date="2020-05" db="EMBL/GenBank/DDBJ databases">
        <authorList>
            <person name="Rincon C."/>
            <person name="Sanders R I."/>
            <person name="Robbins C."/>
            <person name="Chaturvedi A."/>
        </authorList>
    </citation>
    <scope>NUCLEOTIDE SEQUENCE</scope>
    <source>
        <strain evidence="2">CHB12</strain>
    </source>
</reference>
<evidence type="ECO:0000256" key="1">
    <source>
        <dbReference type="SAM" id="Coils"/>
    </source>
</evidence>
<keyword evidence="1" id="KW-0175">Coiled coil</keyword>
<dbReference type="GO" id="GO:0000795">
    <property type="term" value="C:synaptonemal complex"/>
    <property type="evidence" value="ECO:0007669"/>
    <property type="project" value="InterPro"/>
</dbReference>
<feature type="coiled-coil region" evidence="1">
    <location>
        <begin position="83"/>
        <end position="156"/>
    </location>
</feature>
<evidence type="ECO:0000313" key="2">
    <source>
        <dbReference type="EMBL" id="CAB5330025.1"/>
    </source>
</evidence>
<evidence type="ECO:0000313" key="3">
    <source>
        <dbReference type="Proteomes" id="UP000684084"/>
    </source>
</evidence>
<protein>
    <recommendedName>
        <fullName evidence="4">E3 ubiquitin-protein ligase CCNB1IP1</fullName>
    </recommendedName>
</protein>
<dbReference type="InterPro" id="IPR042448">
    <property type="entry name" value="CCNB1IP1"/>
</dbReference>
<comment type="caution">
    <text evidence="2">The sequence shown here is derived from an EMBL/GenBank/DDBJ whole genome shotgun (WGS) entry which is preliminary data.</text>
</comment>
<dbReference type="PANTHER" id="PTHR14305:SF0">
    <property type="entry name" value="E3 UBIQUITIN-PROTEIN LIGASE CCNB1IP1"/>
    <property type="match status" value="1"/>
</dbReference>